<dbReference type="Gene3D" id="1.25.40.10">
    <property type="entry name" value="Tetratricopeptide repeat domain"/>
    <property type="match status" value="1"/>
</dbReference>
<evidence type="ECO:0000313" key="5">
    <source>
        <dbReference type="EMBL" id="CAF1419183.1"/>
    </source>
</evidence>
<reference evidence="4" key="1">
    <citation type="submission" date="2021-02" db="EMBL/GenBank/DDBJ databases">
        <authorList>
            <person name="Nowell W R."/>
        </authorList>
    </citation>
    <scope>NUCLEOTIDE SEQUENCE</scope>
</reference>
<evidence type="ECO:0000313" key="4">
    <source>
        <dbReference type="EMBL" id="CAF1167301.1"/>
    </source>
</evidence>
<proteinExistence type="predicted"/>
<dbReference type="PROSITE" id="PS50005">
    <property type="entry name" value="TPR"/>
    <property type="match status" value="1"/>
</dbReference>
<organism evidence="4 6">
    <name type="scientific">Rotaria sordida</name>
    <dbReference type="NCBI Taxonomy" id="392033"/>
    <lineage>
        <taxon>Eukaryota</taxon>
        <taxon>Metazoa</taxon>
        <taxon>Spiralia</taxon>
        <taxon>Gnathifera</taxon>
        <taxon>Rotifera</taxon>
        <taxon>Eurotatoria</taxon>
        <taxon>Bdelloidea</taxon>
        <taxon>Philodinida</taxon>
        <taxon>Philodinidae</taxon>
        <taxon>Rotaria</taxon>
    </lineage>
</organism>
<name>A0A814U0S3_9BILA</name>
<keyword evidence="7" id="KW-1185">Reference proteome</keyword>
<evidence type="ECO:0000256" key="1">
    <source>
        <dbReference type="ARBA" id="ARBA00022737"/>
    </source>
</evidence>
<dbReference type="AlphaFoldDB" id="A0A814U0S3"/>
<evidence type="ECO:0000313" key="6">
    <source>
        <dbReference type="Proteomes" id="UP000663854"/>
    </source>
</evidence>
<gene>
    <name evidence="5" type="ORF">JXQ802_LOCUS35751</name>
    <name evidence="4" type="ORF">PYM288_LOCUS23073</name>
</gene>
<keyword evidence="1" id="KW-0677">Repeat</keyword>
<dbReference type="SUPFAM" id="SSF48452">
    <property type="entry name" value="TPR-like"/>
    <property type="match status" value="1"/>
</dbReference>
<evidence type="ECO:0000256" key="2">
    <source>
        <dbReference type="ARBA" id="ARBA00022803"/>
    </source>
</evidence>
<dbReference type="Proteomes" id="UP000663854">
    <property type="component" value="Unassembled WGS sequence"/>
</dbReference>
<dbReference type="SUPFAM" id="SSF56399">
    <property type="entry name" value="ADP-ribosylation"/>
    <property type="match status" value="1"/>
</dbReference>
<evidence type="ECO:0000256" key="3">
    <source>
        <dbReference type="PROSITE-ProRule" id="PRU00339"/>
    </source>
</evidence>
<dbReference type="EMBL" id="CAJNOL010001790">
    <property type="protein sequence ID" value="CAF1419183.1"/>
    <property type="molecule type" value="Genomic_DNA"/>
</dbReference>
<dbReference type="EMBL" id="CAJNOH010001039">
    <property type="protein sequence ID" value="CAF1167301.1"/>
    <property type="molecule type" value="Genomic_DNA"/>
</dbReference>
<dbReference type="SMART" id="SM00028">
    <property type="entry name" value="TPR"/>
    <property type="match status" value="2"/>
</dbReference>
<keyword evidence="2 3" id="KW-0802">TPR repeat</keyword>
<dbReference type="Gene3D" id="3.90.176.10">
    <property type="entry name" value="Toxin ADP-ribosyltransferase, Chain A, domain 1"/>
    <property type="match status" value="1"/>
</dbReference>
<dbReference type="Proteomes" id="UP000663870">
    <property type="component" value="Unassembled WGS sequence"/>
</dbReference>
<comment type="caution">
    <text evidence="4">The sequence shown here is derived from an EMBL/GenBank/DDBJ whole genome shotgun (WGS) entry which is preliminary data.</text>
</comment>
<dbReference type="PROSITE" id="PS51996">
    <property type="entry name" value="TR_MART"/>
    <property type="match status" value="1"/>
</dbReference>
<sequence length="224" mass="25722">MNTFLSTTTQSNVALIYSGNGESRPLFESVLFEIEIEQSYSTEPFTDICPVSFFRNEHEVLFTIGCIFRINSIYDLTPTIWIINLSLVTYNDKDVAEKCFMDVQQIALATSPCNHRILVRFYESMALLQIEKNNYTIALELLSKVLQIALDYSFASNIIIHTYSNLGLVYRKILNFDRACENYELALNIITQSNALPKLHPLHSVIHNNLAYTKQLQNDYDEAL</sequence>
<dbReference type="PANTHER" id="PTHR45641">
    <property type="entry name" value="TETRATRICOPEPTIDE REPEAT PROTEIN (AFU_ORTHOLOGUE AFUA_6G03870)"/>
    <property type="match status" value="1"/>
</dbReference>
<dbReference type="InterPro" id="IPR011990">
    <property type="entry name" value="TPR-like_helical_dom_sf"/>
</dbReference>
<dbReference type="Pfam" id="PF13424">
    <property type="entry name" value="TPR_12"/>
    <property type="match status" value="1"/>
</dbReference>
<accession>A0A814U0S3</accession>
<evidence type="ECO:0000313" key="7">
    <source>
        <dbReference type="Proteomes" id="UP000663870"/>
    </source>
</evidence>
<feature type="repeat" description="TPR" evidence="3">
    <location>
        <begin position="160"/>
        <end position="193"/>
    </location>
</feature>
<dbReference type="InterPro" id="IPR019734">
    <property type="entry name" value="TPR_rpt"/>
</dbReference>
<protein>
    <submittedName>
        <fullName evidence="4">Uncharacterized protein</fullName>
    </submittedName>
</protein>
<dbReference type="PANTHER" id="PTHR45641:SF19">
    <property type="entry name" value="NEPHROCYSTIN-3"/>
    <property type="match status" value="1"/>
</dbReference>